<evidence type="ECO:0000256" key="1">
    <source>
        <dbReference type="SAM" id="Phobius"/>
    </source>
</evidence>
<dbReference type="PANTHER" id="PTHR36698:SF2">
    <property type="entry name" value="MCE_MLAD DOMAIN-CONTAINING PROTEIN"/>
    <property type="match status" value="1"/>
</dbReference>
<dbReference type="Pfam" id="PF02470">
    <property type="entry name" value="MlaD"/>
    <property type="match status" value="1"/>
</dbReference>
<dbReference type="PANTHER" id="PTHR36698">
    <property type="entry name" value="BLL5892 PROTEIN"/>
    <property type="match status" value="1"/>
</dbReference>
<accession>A0A1I4GCT1</accession>
<keyword evidence="1" id="KW-0812">Transmembrane</keyword>
<dbReference type="Proteomes" id="UP000199550">
    <property type="component" value="Unassembled WGS sequence"/>
</dbReference>
<dbReference type="InterPro" id="IPR003399">
    <property type="entry name" value="Mce/MlaD"/>
</dbReference>
<keyword evidence="1" id="KW-0472">Membrane</keyword>
<dbReference type="OrthoDB" id="9808689at2"/>
<dbReference type="RefSeq" id="WP_090189806.1">
    <property type="nucleotide sequence ID" value="NZ_FOTF01000012.1"/>
</dbReference>
<evidence type="ECO:0000313" key="3">
    <source>
        <dbReference type="EMBL" id="SFL27844.1"/>
    </source>
</evidence>
<evidence type="ECO:0000259" key="2">
    <source>
        <dbReference type="Pfam" id="PF02470"/>
    </source>
</evidence>
<dbReference type="STRING" id="195913.SAMN04488004_11234"/>
<feature type="transmembrane region" description="Helical" evidence="1">
    <location>
        <begin position="7"/>
        <end position="29"/>
    </location>
</feature>
<feature type="domain" description="Mce/MlaD" evidence="2">
    <location>
        <begin position="38"/>
        <end position="115"/>
    </location>
</feature>
<proteinExistence type="predicted"/>
<name>A0A1I4GCT1_9RHOB</name>
<reference evidence="3 4" key="1">
    <citation type="submission" date="2016-10" db="EMBL/GenBank/DDBJ databases">
        <authorList>
            <person name="de Groot N.N."/>
        </authorList>
    </citation>
    <scope>NUCLEOTIDE SEQUENCE [LARGE SCALE GENOMIC DNA]</scope>
    <source>
        <strain evidence="3 4">DSM 16199</strain>
    </source>
</reference>
<organism evidence="3 4">
    <name type="scientific">Loktanella salsilacus</name>
    <dbReference type="NCBI Taxonomy" id="195913"/>
    <lineage>
        <taxon>Bacteria</taxon>
        <taxon>Pseudomonadati</taxon>
        <taxon>Pseudomonadota</taxon>
        <taxon>Alphaproteobacteria</taxon>
        <taxon>Rhodobacterales</taxon>
        <taxon>Roseobacteraceae</taxon>
        <taxon>Loktanella</taxon>
    </lineage>
</organism>
<gene>
    <name evidence="3" type="ORF">SAMN04488004_11234</name>
</gene>
<dbReference type="AlphaFoldDB" id="A0A1I4GCT1"/>
<keyword evidence="1" id="KW-1133">Transmembrane helix</keyword>
<evidence type="ECO:0000313" key="4">
    <source>
        <dbReference type="Proteomes" id="UP000199550"/>
    </source>
</evidence>
<keyword evidence="4" id="KW-1185">Reference proteome</keyword>
<dbReference type="EMBL" id="FOTF01000012">
    <property type="protein sequence ID" value="SFL27844.1"/>
    <property type="molecule type" value="Genomic_DNA"/>
</dbReference>
<protein>
    <submittedName>
        <fullName evidence="3">Phospholipid/cholesterol/gamma-HCH transport system substrate-binding protein</fullName>
    </submittedName>
</protein>
<sequence length="571" mass="58485">METRANYLLIGAFTLLAIVGSLGFLIWLAGMQLDRQYATYGIYFDDVSGLGASGDVRFNGIAVGSVIALAIDPTDPSRVLTTVEIDAATPIRANTVAQLQSQGVTGVSYISLSGGTPDAAAPDVDASGLRIIASRRSTMQALVEDAPDLVAEATRLLEQFRQITGPENQAHVAAILGNLDTSSARLDEALNDFSDITGTVSEGVSQISVFTNRLDGLAAAVTHTLAQADETLASVTRTFDSADTVLTDAGPAVTSATAAIASVEAMLGNDVPAILADIAGTAAQARAAIADLQERSGTALDGLSATPDLLNARLAELEQSLQAANTAFAAVTTASDSFNTLVDGDGALMVAEARDVLAAAQRSMATIEVIAQNDVPVVVADIRAATATAAAAVDRIAADLTTATGRIDPITADAQAALVAARELLTRANASLDGLDTTLRGADGALASAQSAFTSADGLMQTDLEPALNDIRTAAGQISTAVDQVASDAPAITADLRALIARADTVVGQVQSAVAASAPGIGSFATNGLPELSRLASDARGLVNALDTMVRRVTNDPARFILDDRVPEYRR</sequence>